<evidence type="ECO:0000313" key="3">
    <source>
        <dbReference type="Proteomes" id="UP001583177"/>
    </source>
</evidence>
<comment type="caution">
    <text evidence="2">The sequence shown here is derived from an EMBL/GenBank/DDBJ whole genome shotgun (WGS) entry which is preliminary data.</text>
</comment>
<reference evidence="2 3" key="1">
    <citation type="journal article" date="2024" name="IMA Fungus">
        <title>IMA Genome - F19 : A genome assembly and annotation guide to empower mycologists, including annotated draft genome sequences of Ceratocystis pirilliformis, Diaporthe australafricana, Fusarium ophioides, Paecilomyces lecythidis, and Sporothrix stenoceras.</title>
        <authorList>
            <person name="Aylward J."/>
            <person name="Wilson A.M."/>
            <person name="Visagie C.M."/>
            <person name="Spraker J."/>
            <person name="Barnes I."/>
            <person name="Buitendag C."/>
            <person name="Ceriani C."/>
            <person name="Del Mar Angel L."/>
            <person name="du Plessis D."/>
            <person name="Fuchs T."/>
            <person name="Gasser K."/>
            <person name="Kramer D."/>
            <person name="Li W."/>
            <person name="Munsamy K."/>
            <person name="Piso A."/>
            <person name="Price J.L."/>
            <person name="Sonnekus B."/>
            <person name="Thomas C."/>
            <person name="van der Nest A."/>
            <person name="van Dijk A."/>
            <person name="van Heerden A."/>
            <person name="van Vuuren N."/>
            <person name="Yilmaz N."/>
            <person name="Duong T.A."/>
            <person name="van der Merwe N.A."/>
            <person name="Wingfield M.J."/>
            <person name="Wingfield B.D."/>
        </authorList>
    </citation>
    <scope>NUCLEOTIDE SEQUENCE [LARGE SCALE GENOMIC DNA]</scope>
    <source>
        <strain evidence="2 3">CMW 18300</strain>
    </source>
</reference>
<dbReference type="EMBL" id="JAWRVE010000112">
    <property type="protein sequence ID" value="KAL1857519.1"/>
    <property type="molecule type" value="Genomic_DNA"/>
</dbReference>
<evidence type="ECO:0000256" key="1">
    <source>
        <dbReference type="SAM" id="MobiDB-lite"/>
    </source>
</evidence>
<protein>
    <submittedName>
        <fullName evidence="2">Uncharacterized protein</fullName>
    </submittedName>
</protein>
<feature type="region of interest" description="Disordered" evidence="1">
    <location>
        <begin position="1"/>
        <end position="189"/>
    </location>
</feature>
<name>A0ABR3WAY4_9PEZI</name>
<keyword evidence="3" id="KW-1185">Reference proteome</keyword>
<proteinExistence type="predicted"/>
<evidence type="ECO:0000313" key="2">
    <source>
        <dbReference type="EMBL" id="KAL1857519.1"/>
    </source>
</evidence>
<accession>A0ABR3WAY4</accession>
<feature type="compositionally biased region" description="Basic and acidic residues" evidence="1">
    <location>
        <begin position="165"/>
        <end position="184"/>
    </location>
</feature>
<feature type="compositionally biased region" description="Low complexity" evidence="1">
    <location>
        <begin position="80"/>
        <end position="107"/>
    </location>
</feature>
<feature type="compositionally biased region" description="Polar residues" evidence="1">
    <location>
        <begin position="30"/>
        <end position="61"/>
    </location>
</feature>
<feature type="compositionally biased region" description="Low complexity" evidence="1">
    <location>
        <begin position="142"/>
        <end position="162"/>
    </location>
</feature>
<gene>
    <name evidence="2" type="ORF">Daus18300_010277</name>
</gene>
<sequence length="338" mass="36251">MASRTAAPAFKLTPAGTVKPKASAVGTAKPNPSQHTSQKLGHNAMSSSASPEPGQTQTRPSNGGAPKRTGDSGGVKDHQASVSPSAAKAAVPPSKSKASVPPSKSKAMVPPSGAKAMVPPSKSKPSGPPIMATLSGNQATRGSASHTHATGSSSSRIPTSSTAQNHEEPVRDKRSREEERKDKGNPNAGGSGYSLVKIVVYISGGRPDYFFNRHVKAHFTSPQAPSMHETVHAHRIADPGLWEVMRETWRQESELMGSSRFLGRMDPVWVCVKRGQERVPADILASVSVANREPEWNCQHFLLDGFKKLAESGYKTLEWYDKFESELLDKIEEGALEW</sequence>
<organism evidence="2 3">
    <name type="scientific">Diaporthe australafricana</name>
    <dbReference type="NCBI Taxonomy" id="127596"/>
    <lineage>
        <taxon>Eukaryota</taxon>
        <taxon>Fungi</taxon>
        <taxon>Dikarya</taxon>
        <taxon>Ascomycota</taxon>
        <taxon>Pezizomycotina</taxon>
        <taxon>Sordariomycetes</taxon>
        <taxon>Sordariomycetidae</taxon>
        <taxon>Diaporthales</taxon>
        <taxon>Diaporthaceae</taxon>
        <taxon>Diaporthe</taxon>
    </lineage>
</organism>
<feature type="compositionally biased region" description="Basic and acidic residues" evidence="1">
    <location>
        <begin position="68"/>
        <end position="79"/>
    </location>
</feature>
<dbReference type="Proteomes" id="UP001583177">
    <property type="component" value="Unassembled WGS sequence"/>
</dbReference>